<organism evidence="3 4">
    <name type="scientific">Meganyctiphanes norvegica</name>
    <name type="common">Northern krill</name>
    <name type="synonym">Thysanopoda norvegica</name>
    <dbReference type="NCBI Taxonomy" id="48144"/>
    <lineage>
        <taxon>Eukaryota</taxon>
        <taxon>Metazoa</taxon>
        <taxon>Ecdysozoa</taxon>
        <taxon>Arthropoda</taxon>
        <taxon>Crustacea</taxon>
        <taxon>Multicrustacea</taxon>
        <taxon>Malacostraca</taxon>
        <taxon>Eumalacostraca</taxon>
        <taxon>Eucarida</taxon>
        <taxon>Euphausiacea</taxon>
        <taxon>Euphausiidae</taxon>
        <taxon>Meganyctiphanes</taxon>
    </lineage>
</organism>
<keyword evidence="4" id="KW-1185">Reference proteome</keyword>
<feature type="non-terminal residue" evidence="3">
    <location>
        <position position="1"/>
    </location>
</feature>
<keyword evidence="2" id="KW-1133">Transmembrane helix</keyword>
<reference evidence="3 4" key="1">
    <citation type="submission" date="2024-05" db="EMBL/GenBank/DDBJ databases">
        <authorList>
            <person name="Wallberg A."/>
        </authorList>
    </citation>
    <scope>NUCLEOTIDE SEQUENCE [LARGE SCALE GENOMIC DNA]</scope>
</reference>
<proteinExistence type="predicted"/>
<sequence>GVCTGILLFLIVVIGSLLLDRRRDKQKVIMIQDPLTSVFAADIDDIDGDFDMTGPLGYSTLIRTPLQHDPLPSIEMRYNTIQYCHGHRRQDSDNNPRSLSRTNYNQFFYS</sequence>
<gene>
    <name evidence="3" type="ORF">MNOR_LOCUS27499</name>
</gene>
<name>A0AAV2RTM8_MEGNR</name>
<accession>A0AAV2RTM8</accession>
<feature type="transmembrane region" description="Helical" evidence="2">
    <location>
        <begin position="6"/>
        <end position="22"/>
    </location>
</feature>
<protein>
    <submittedName>
        <fullName evidence="3">Uncharacterized protein</fullName>
    </submittedName>
</protein>
<dbReference type="AlphaFoldDB" id="A0AAV2RTM8"/>
<evidence type="ECO:0000313" key="3">
    <source>
        <dbReference type="EMBL" id="CAL4134939.1"/>
    </source>
</evidence>
<keyword evidence="2" id="KW-0812">Transmembrane</keyword>
<keyword evidence="2" id="KW-0472">Membrane</keyword>
<feature type="region of interest" description="Disordered" evidence="1">
    <location>
        <begin position="87"/>
        <end position="110"/>
    </location>
</feature>
<evidence type="ECO:0000256" key="1">
    <source>
        <dbReference type="SAM" id="MobiDB-lite"/>
    </source>
</evidence>
<evidence type="ECO:0000313" key="4">
    <source>
        <dbReference type="Proteomes" id="UP001497623"/>
    </source>
</evidence>
<feature type="compositionally biased region" description="Polar residues" evidence="1">
    <location>
        <begin position="95"/>
        <end position="110"/>
    </location>
</feature>
<dbReference type="EMBL" id="CAXKWB010029015">
    <property type="protein sequence ID" value="CAL4134939.1"/>
    <property type="molecule type" value="Genomic_DNA"/>
</dbReference>
<evidence type="ECO:0000256" key="2">
    <source>
        <dbReference type="SAM" id="Phobius"/>
    </source>
</evidence>
<dbReference type="Proteomes" id="UP001497623">
    <property type="component" value="Unassembled WGS sequence"/>
</dbReference>
<comment type="caution">
    <text evidence="3">The sequence shown here is derived from an EMBL/GenBank/DDBJ whole genome shotgun (WGS) entry which is preliminary data.</text>
</comment>